<comment type="similarity">
    <text evidence="1">Belongs to the ROK (NagC/XylR) family.</text>
</comment>
<organism evidence="2 3">
    <name type="scientific">Glutamicibacter ardleyensis</name>
    <dbReference type="NCBI Taxonomy" id="225894"/>
    <lineage>
        <taxon>Bacteria</taxon>
        <taxon>Bacillati</taxon>
        <taxon>Actinomycetota</taxon>
        <taxon>Actinomycetes</taxon>
        <taxon>Micrococcales</taxon>
        <taxon>Micrococcaceae</taxon>
        <taxon>Glutamicibacter</taxon>
    </lineage>
</organism>
<dbReference type="NCBIfam" id="NF045942">
    <property type="entry name" value="PolPhglucPhase"/>
    <property type="match status" value="1"/>
</dbReference>
<accession>A0ABQ2D6I0</accession>
<dbReference type="PANTHER" id="PTHR18964">
    <property type="entry name" value="ROK (REPRESSOR, ORF, KINASE) FAMILY"/>
    <property type="match status" value="1"/>
</dbReference>
<dbReference type="RefSeq" id="WP_188683005.1">
    <property type="nucleotide sequence ID" value="NZ_BMKX01000001.1"/>
</dbReference>
<keyword evidence="3" id="KW-1185">Reference proteome</keyword>
<evidence type="ECO:0000313" key="3">
    <source>
        <dbReference type="Proteomes" id="UP000606115"/>
    </source>
</evidence>
<comment type="caution">
    <text evidence="2">The sequence shown here is derived from an EMBL/GenBank/DDBJ whole genome shotgun (WGS) entry which is preliminary data.</text>
</comment>
<dbReference type="SUPFAM" id="SSF53067">
    <property type="entry name" value="Actin-like ATPase domain"/>
    <property type="match status" value="1"/>
</dbReference>
<evidence type="ECO:0000256" key="1">
    <source>
        <dbReference type="ARBA" id="ARBA00006479"/>
    </source>
</evidence>
<evidence type="ECO:0000313" key="2">
    <source>
        <dbReference type="EMBL" id="GGJ46787.1"/>
    </source>
</evidence>
<proteinExistence type="inferred from homology"/>
<reference evidence="3" key="1">
    <citation type="journal article" date="2019" name="Int. J. Syst. Evol. Microbiol.">
        <title>The Global Catalogue of Microorganisms (GCM) 10K type strain sequencing project: providing services to taxonomists for standard genome sequencing and annotation.</title>
        <authorList>
            <consortium name="The Broad Institute Genomics Platform"/>
            <consortium name="The Broad Institute Genome Sequencing Center for Infectious Disease"/>
            <person name="Wu L."/>
            <person name="Ma J."/>
        </authorList>
    </citation>
    <scope>NUCLEOTIDE SEQUENCE [LARGE SCALE GENOMIC DNA]</scope>
    <source>
        <strain evidence="3">CGMCC 1.3685</strain>
    </source>
</reference>
<dbReference type="CDD" id="cd24058">
    <property type="entry name" value="ASKHA_NBD_ROK_PPGK"/>
    <property type="match status" value="1"/>
</dbReference>
<dbReference type="GeneID" id="303302588"/>
<dbReference type="InterPro" id="IPR043129">
    <property type="entry name" value="ATPase_NBD"/>
</dbReference>
<sequence>MAAKHSASAQTPAQFAALGLDLGGSSIKYGLVDTSGELVQSTFGQATTPDGAHPDAVAEVMAQILRDLAELTGEDLAGLPAGITVPGIVIDGVVHSAANIDEAWIGLDAAALLSKTLDRQVAILNDADAAGMAEVYAGAGASNGEPILGSTMLLTLGTGIGSAFFRDGVLFPNIEFGHLEIDGFNAESKAAARVMREENLSWEQYITRLQRYLSQVEFLCSPDLIIIGGAISEDHEKFLPKLNLRAKLVPAKYHNAAGVLGAAHRAMHLST</sequence>
<dbReference type="PANTHER" id="PTHR18964:SF146">
    <property type="entry name" value="POLYPHOSPHATE GLUCOKINASE"/>
    <property type="match status" value="1"/>
</dbReference>
<gene>
    <name evidence="2" type="ORF">GCM10007173_01700</name>
</gene>
<dbReference type="Proteomes" id="UP000606115">
    <property type="component" value="Unassembled WGS sequence"/>
</dbReference>
<name>A0ABQ2D6I0_9MICC</name>
<dbReference type="Pfam" id="PF00480">
    <property type="entry name" value="ROK"/>
    <property type="match status" value="1"/>
</dbReference>
<protein>
    <submittedName>
        <fullName evidence="2">Polyphosphate glucokinase</fullName>
    </submittedName>
</protein>
<dbReference type="InterPro" id="IPR000600">
    <property type="entry name" value="ROK"/>
</dbReference>
<dbReference type="Gene3D" id="3.30.420.40">
    <property type="match status" value="2"/>
</dbReference>
<dbReference type="EMBL" id="BMKX01000001">
    <property type="protein sequence ID" value="GGJ46787.1"/>
    <property type="molecule type" value="Genomic_DNA"/>
</dbReference>